<dbReference type="PANTHER" id="PTHR21696">
    <property type="entry name" value="PROTEIN UNC-79 HOMOLOG"/>
    <property type="match status" value="1"/>
</dbReference>
<dbReference type="EMBL" id="JH432008">
    <property type="status" value="NOT_ANNOTATED_CDS"/>
    <property type="molecule type" value="Genomic_DNA"/>
</dbReference>
<feature type="compositionally biased region" description="Polar residues" evidence="1">
    <location>
        <begin position="2175"/>
        <end position="2189"/>
    </location>
</feature>
<protein>
    <recommendedName>
        <fullName evidence="5">Protein unc-79 homolog</fullName>
    </recommendedName>
</protein>
<dbReference type="PANTHER" id="PTHR21696:SF2">
    <property type="entry name" value="PROTEIN UNC-79 HOMOLOG"/>
    <property type="match status" value="1"/>
</dbReference>
<dbReference type="InterPro" id="IPR024855">
    <property type="entry name" value="UNC79"/>
</dbReference>
<keyword evidence="2" id="KW-1133">Transmembrane helix</keyword>
<feature type="compositionally biased region" description="Polar residues" evidence="1">
    <location>
        <begin position="759"/>
        <end position="783"/>
    </location>
</feature>
<feature type="compositionally biased region" description="Polar residues" evidence="1">
    <location>
        <begin position="1870"/>
        <end position="1879"/>
    </location>
</feature>
<dbReference type="eggNOG" id="KOG4820">
    <property type="taxonomic scope" value="Eukaryota"/>
</dbReference>
<sequence>MDYQLCRCIRALTSGFPDGISVATLPGYYIIYCNVLVRGLLCDLHSPAKIYILILRHSDITCRVLVEPITAKIRTLYDYHLRTLHNIVPLPSGVDIGTTLKYFSQTLLGILKDVPTIPMEMMKWRDADHARMSLFPNLDYKGLYYAVVQLIDIVPLIQYGTIALGQAILHSISCLIPFLEHEYLDTLPSLVASSMAMFPPLLHKDIVTMLCHHILPYTIIHQPDSENKNYAVLSTSAVLMLNFICLLFLQTVYHCQLLECIMALRADVLKDILCVIAHGTPKARAAAANLLFYYWPSLNPALHDRRGIQLKVSSTKPFVCQRENCLSPVNNEAVKMCWDHSIAIGSGENPPPLYICYDCSEQILRECPSANISDVLLPLQQVSATCENKSCRSSDKAAVTTCFSVDCANYNGHRPIRYCSQCHSIRHNNRRGVGHIFHTTIISPWAMDPDMQSYMVEAVVSLLKEAQPLTDRRVKDLDDRHPRVVLLDAELSQSEAELEERRLLSRYGVYLLVGFCTPNDDTPIETLGRLLAMLFQWFDSLAYLPDDQAGSTLERLKSECEYLQYIHGWLMEVCRTHFEVFVSCLLPHPVEYARVGGHWYKMNELGISYYFNNEMDTLASRTTHIKEGFNRLFCLVPYEVISLEVWDYIMPYWMEAIRNEVPEDELSELRVLLSKVLDPEMSPLGFDAHKMYHFISIRFHNTCAPVQEQALLWLQILSMLNVVVPLSLLFTMFNEGVKSCSTSANMQAAKPPKEETRAANLTESSTVEHISRTNSPFSPEEPTSSKLIDFKSDLEMNLSCFLLMLDILLKQIELQEVDMHQGMDHIVSRESLSLIKEMICSPWAGTHTCKDDTPHDCTFCELVTTFYQLSLEIIEFISPIMEVSKVQDESDVVGSEGSSRRGSPSEEQLQYVSVQSAGTLPFSQLEDGVESAVPQLFTATVQMVADAELDTVAIMPTEEVVKAVAKAVTLTETDVGELQQYSLAKVSVALPTVVDENDQQTNAKDSQEEDGTFWHTSQGKFKFTLEELPSQLHLIYAISKAISKFELTKYENADINYHMLSCMKYLILHAECLNRAIKENRGFLIWIQENLLISILWKFLQAEYSHISQVSVQILLHCITLPSGTDIFWKIIEENFHSDDWMVRAAAVEKVTMIARFVEWEPLRQSQSLQSSLANAFCYLISSMDDIQPSVAQKGMLYLETIKNSSLKCLCWCLEVQFDMVIMDRPMILQTLYQLHNRLAARNILSWEFFLNRFDVLFLEAQIGLEQKGDIAYPRDLKNSDVNSEILARKLSRAQEALSLQQSDSIRTLSASLGAKLRYKRTLSAPGGMIVRQEKVTSVDAEKFFSRQSSAPVLKRKCSKFGIAQVVGQLPNHLFPDGNLKDPHQEENSFVNMLHRALEAEDSDKDTMHLLVFLFMQFLSQSDQAVLSDEKAVAKVQNIVLRHINVLLGYNPQDRGFCIAPSRLRSSPVFNAFLFMLPDVMDHNFQMGTLLLNICLPLLHYCPAPQRCNFDTPPNFSLWYLEPHLRHCWLMTVLTILYKFRYSNIPFSRNVQWLIRIILCTLDAHDHYCHQITDTCLLTTPSASRAKDLSISGGDVQTTFERESPPHTPGLSLDSSRVAASYSAESRSLYHKSDTQEEPETGRESFNSDQSKGAQSWKPRKIPDYTFSSDVDDDEPELEAIPESPKSDENIQPSSSHDSLKELPTLSNVESEKAVVREENVEESVLQLINPADIQVISVCAPVDSQMARQIEAFDESFDKSDKSKKVNGDAKRPLLKTAMSFSYDPSPAIREEFAKFCPIGDKTPAEATSKIHKTLQRSHTLDNGSSIPEPLCKKLEVLDARQLERSIRRREPTVISQCDQQQSQYLFQPIQTHPITSRNAERGISKSKTETKPSQLIKVEPRRSPVTEADVQIAATSSSSKPWTIEVHSAIKLEPLLTPTIPDQQAAETSASNQRKDQMTYLASIVPSVTKCASQVLSTVEQFTTSRVSVDLSQCEVEILSDDSVDATRRFAGLYSAEGSSGPHAFQKVEGSLSREASIEKRNGKGEGHSTLMQEPRPLPLWATEAKFVEPQLVQMEESQPGFTRLEVHQVKALNGASEEAVLEAVSPKSRLVKQGRITDVDFQHQSSGSTEGIAADGDDETMGVVTVPSVQDQDDQKGRPHFRQRRQRKMGVASSSELQKFIDQRNNLNRKSRKGDVPQQTTQQTSLKPSSLRCGEEAVVERCLECNSVLEQYSDEELGLCIVVLATFIHREPGLAAPILPEILRTVARIATNRSNSWQRETNIYVPGSASSVAKQFLRCVLHQLAPNGIFLQLFQSSIEAIASALTDFNDLNPTAPIQLLLEVKAKDRIFRVLTILFLYALNDCKILPTENIQQIMYNVATYMECLPLEAASSTWATIIPQFDAFFRKLYLIIPGLPLHIHPTLKIIGSILKIPGLNAFKVNQFFQQLSILDPFSKILSYAIQNLTLTYQQLLELCHLCNRAFSKERDKLLLTRTVVFELVQSLKFKTNVSDDNLLMLVQFVVQDAGGTLGPSIITDDLVPPVLDVQNMINTSACECMRQHLNDAIEFVADVHTLSKVKSNFRGTLVGLNEDTLGATLKAGIAQYLALEITRGNNRDNRAISRYLPWLYNAPSTVQQGPKEFLDCVAHIRLLSWLLLGALTHTAMLGNNNSLVCQPVPLEASCHVADHIQVILTGFAEQSKATNSFMIIKPEFIRASVLHMSSLFHAFILCQLWTMYCEQMASLNPPGSEHHNAASITLTDFWAKITPSILQLLSHSKVLAEMVNLHFLSLMEALMECNSTILAKLFPVWAPVIYAYQGQLPGHLQVRLQVCEDRMPPVQSKDEMVSTTNTLLKWLQRLQFKIGQIELQSSAATQFYSVYFIETFKNIYTVLGSKRYKATAFGCELDSLHLILTSTCRGLPVESHIVPPEYK</sequence>
<feature type="transmembrane region" description="Helical" evidence="2">
    <location>
        <begin position="230"/>
        <end position="253"/>
    </location>
</feature>
<feature type="compositionally biased region" description="Polar residues" evidence="1">
    <location>
        <begin position="2200"/>
        <end position="2211"/>
    </location>
</feature>
<proteinExistence type="predicted"/>
<evidence type="ECO:0000313" key="4">
    <source>
        <dbReference type="Proteomes" id="UP000014500"/>
    </source>
</evidence>
<feature type="compositionally biased region" description="Basic and acidic residues" evidence="1">
    <location>
        <begin position="1631"/>
        <end position="1643"/>
    </location>
</feature>
<reference evidence="3" key="2">
    <citation type="submission" date="2015-02" db="UniProtKB">
        <authorList>
            <consortium name="EnsemblMetazoa"/>
        </authorList>
    </citation>
    <scope>IDENTIFICATION</scope>
</reference>
<dbReference type="Proteomes" id="UP000014500">
    <property type="component" value="Unassembled WGS sequence"/>
</dbReference>
<keyword evidence="2" id="KW-0472">Membrane</keyword>
<feature type="compositionally biased region" description="Basic residues" evidence="1">
    <location>
        <begin position="2161"/>
        <end position="2171"/>
    </location>
</feature>
<feature type="region of interest" description="Disordered" evidence="1">
    <location>
        <begin position="744"/>
        <end position="783"/>
    </location>
</feature>
<feature type="region of interest" description="Disordered" evidence="1">
    <location>
        <begin position="2149"/>
        <end position="2213"/>
    </location>
</feature>
<name>T1JB25_STRMM</name>
<evidence type="ECO:0000256" key="1">
    <source>
        <dbReference type="SAM" id="MobiDB-lite"/>
    </source>
</evidence>
<feature type="region of interest" description="Disordered" evidence="1">
    <location>
        <begin position="1587"/>
        <end position="1712"/>
    </location>
</feature>
<feature type="compositionally biased region" description="Acidic residues" evidence="1">
    <location>
        <begin position="1670"/>
        <end position="1680"/>
    </location>
</feature>
<evidence type="ECO:0008006" key="5">
    <source>
        <dbReference type="Google" id="ProtNLM"/>
    </source>
</evidence>
<dbReference type="eggNOG" id="KOG3685">
    <property type="taxonomic scope" value="Eukaryota"/>
</dbReference>
<dbReference type="PhylomeDB" id="T1JB25"/>
<feature type="compositionally biased region" description="Basic and acidic residues" evidence="1">
    <location>
        <begin position="1880"/>
        <end position="1892"/>
    </location>
</feature>
<feature type="region of interest" description="Disordered" evidence="1">
    <location>
        <begin position="1870"/>
        <end position="1896"/>
    </location>
</feature>
<accession>T1JB25</accession>
<dbReference type="EnsemblMetazoa" id="SMAR010956-RA">
    <property type="protein sequence ID" value="SMAR010956-PA"/>
    <property type="gene ID" value="SMAR010956"/>
</dbReference>
<evidence type="ECO:0000256" key="2">
    <source>
        <dbReference type="SAM" id="Phobius"/>
    </source>
</evidence>
<dbReference type="Pfam" id="PF14776">
    <property type="entry name" value="UNC-79"/>
    <property type="match status" value="1"/>
</dbReference>
<evidence type="ECO:0000313" key="3">
    <source>
        <dbReference type="EnsemblMetazoa" id="SMAR010956-PA"/>
    </source>
</evidence>
<keyword evidence="2" id="KW-0812">Transmembrane</keyword>
<dbReference type="STRING" id="126957.T1JB25"/>
<keyword evidence="4" id="KW-1185">Reference proteome</keyword>
<dbReference type="HOGENOM" id="CLU_000485_0_0_1"/>
<reference evidence="4" key="1">
    <citation type="submission" date="2011-05" db="EMBL/GenBank/DDBJ databases">
        <authorList>
            <person name="Richards S.R."/>
            <person name="Qu J."/>
            <person name="Jiang H."/>
            <person name="Jhangiani S.N."/>
            <person name="Agravi P."/>
            <person name="Goodspeed R."/>
            <person name="Gross S."/>
            <person name="Mandapat C."/>
            <person name="Jackson L."/>
            <person name="Mathew T."/>
            <person name="Pu L."/>
            <person name="Thornton R."/>
            <person name="Saada N."/>
            <person name="Wilczek-Boney K.B."/>
            <person name="Lee S."/>
            <person name="Kovar C."/>
            <person name="Wu Y."/>
            <person name="Scherer S.E."/>
            <person name="Worley K.C."/>
            <person name="Muzny D.M."/>
            <person name="Gibbs R."/>
        </authorList>
    </citation>
    <scope>NUCLEOTIDE SEQUENCE</scope>
    <source>
        <strain evidence="4">Brora</strain>
    </source>
</reference>
<dbReference type="OMA" id="GKERRWM"/>
<organism evidence="3 4">
    <name type="scientific">Strigamia maritima</name>
    <name type="common">European centipede</name>
    <name type="synonym">Geophilus maritimus</name>
    <dbReference type="NCBI Taxonomy" id="126957"/>
    <lineage>
        <taxon>Eukaryota</taxon>
        <taxon>Metazoa</taxon>
        <taxon>Ecdysozoa</taxon>
        <taxon>Arthropoda</taxon>
        <taxon>Myriapoda</taxon>
        <taxon>Chilopoda</taxon>
        <taxon>Pleurostigmophora</taxon>
        <taxon>Geophilomorpha</taxon>
        <taxon>Linotaeniidae</taxon>
        <taxon>Strigamia</taxon>
    </lineage>
</organism>
<feature type="compositionally biased region" description="Polar residues" evidence="1">
    <location>
        <begin position="1644"/>
        <end position="1654"/>
    </location>
</feature>